<name>A0A5C7FLA5_9BURK</name>
<gene>
    <name evidence="2" type="ORF">FVD38_25855</name>
</gene>
<organism evidence="2 3">
    <name type="scientific">Massilia arenae</name>
    <dbReference type="NCBI Taxonomy" id="2603288"/>
    <lineage>
        <taxon>Bacteria</taxon>
        <taxon>Pseudomonadati</taxon>
        <taxon>Pseudomonadota</taxon>
        <taxon>Betaproteobacteria</taxon>
        <taxon>Burkholderiales</taxon>
        <taxon>Oxalobacteraceae</taxon>
        <taxon>Telluria group</taxon>
        <taxon>Massilia</taxon>
    </lineage>
</organism>
<dbReference type="Proteomes" id="UP000321413">
    <property type="component" value="Unassembled WGS sequence"/>
</dbReference>
<keyword evidence="3" id="KW-1185">Reference proteome</keyword>
<dbReference type="PANTHER" id="PTHR23150:SF19">
    <property type="entry name" value="FORMYLGLYCINE-GENERATING ENZYME"/>
    <property type="match status" value="1"/>
</dbReference>
<dbReference type="Pfam" id="PF03781">
    <property type="entry name" value="FGE-sulfatase"/>
    <property type="match status" value="1"/>
</dbReference>
<feature type="domain" description="Sulfatase-modifying factor enzyme-like" evidence="1">
    <location>
        <begin position="31"/>
        <end position="334"/>
    </location>
</feature>
<protein>
    <submittedName>
        <fullName evidence="2">Formylglycine-generating enzyme family protein</fullName>
    </submittedName>
</protein>
<dbReference type="GO" id="GO:0120147">
    <property type="term" value="F:formylglycine-generating oxidase activity"/>
    <property type="evidence" value="ECO:0007669"/>
    <property type="project" value="TreeGrafter"/>
</dbReference>
<dbReference type="InterPro" id="IPR042095">
    <property type="entry name" value="SUMF_sf"/>
</dbReference>
<accession>A0A5C7FLA5</accession>
<dbReference type="EMBL" id="VPFD01000048">
    <property type="protein sequence ID" value="TXF96041.1"/>
    <property type="molecule type" value="Genomic_DNA"/>
</dbReference>
<dbReference type="Gene3D" id="3.90.1580.10">
    <property type="entry name" value="paralog of FGE (formylglycine-generating enzyme)"/>
    <property type="match status" value="1"/>
</dbReference>
<dbReference type="SUPFAM" id="SSF56436">
    <property type="entry name" value="C-type lectin-like"/>
    <property type="match status" value="1"/>
</dbReference>
<comment type="caution">
    <text evidence="2">The sequence shown here is derived from an EMBL/GenBank/DDBJ whole genome shotgun (WGS) entry which is preliminary data.</text>
</comment>
<dbReference type="RefSeq" id="WP_147937420.1">
    <property type="nucleotide sequence ID" value="NZ_VPFD01000048.1"/>
</dbReference>
<evidence type="ECO:0000313" key="3">
    <source>
        <dbReference type="Proteomes" id="UP000321413"/>
    </source>
</evidence>
<sequence length="337" mass="36641">MLETASTAAAGIDRRAAWLEAAPAPGPAPQPGLAWIPGGEYTMGSDRHYPEEKPAHPVRVSGFWMAETAVTNAEFARFVDATGYVTLAERDPDPALYPGAIPGMLVPGGMVFFKPPGRVDLRDIGNWWAYVGGADWKHPRGPDSSLAGLDDHPVVQVVHEDALAYARWAGLELPTEAEWEFAARGGLDGADYVWGADFMPDGAPMANTWHGEFPWQRRPPSLSGGTMPVRAFAPNGYGLYQMAGNVWEWTGDWYRARHPAAAHKPCCVPQNPRGGALDGSYATSQRGGLPRIGRKTIKGGSHLCAPNYCRRYRPAARYPHPLDTATCHLGFRCILRA</sequence>
<dbReference type="AlphaFoldDB" id="A0A5C7FLA5"/>
<dbReference type="InterPro" id="IPR016187">
    <property type="entry name" value="CTDL_fold"/>
</dbReference>
<evidence type="ECO:0000259" key="1">
    <source>
        <dbReference type="Pfam" id="PF03781"/>
    </source>
</evidence>
<dbReference type="InterPro" id="IPR051043">
    <property type="entry name" value="Sulfatase_Mod_Factor_Kinase"/>
</dbReference>
<proteinExistence type="predicted"/>
<dbReference type="PANTHER" id="PTHR23150">
    <property type="entry name" value="SULFATASE MODIFYING FACTOR 1, 2"/>
    <property type="match status" value="1"/>
</dbReference>
<reference evidence="2 3" key="1">
    <citation type="submission" date="2019-08" db="EMBL/GenBank/DDBJ databases">
        <title>Massilia golmudensis sp. nov., isolated from sand in the Qinghai-Tibetan Plateau.</title>
        <authorList>
            <person name="Zhang B."/>
        </authorList>
    </citation>
    <scope>NUCLEOTIDE SEQUENCE [LARGE SCALE GENOMIC DNA]</scope>
    <source>
        <strain evidence="2 3">GEM5</strain>
    </source>
</reference>
<dbReference type="InterPro" id="IPR005532">
    <property type="entry name" value="SUMF_dom"/>
</dbReference>
<evidence type="ECO:0000313" key="2">
    <source>
        <dbReference type="EMBL" id="TXF96041.1"/>
    </source>
</evidence>